<dbReference type="GO" id="GO:0005509">
    <property type="term" value="F:calcium ion binding"/>
    <property type="evidence" value="ECO:0007669"/>
    <property type="project" value="InterPro"/>
</dbReference>
<evidence type="ECO:0008006" key="6">
    <source>
        <dbReference type="Google" id="ProtNLM"/>
    </source>
</evidence>
<dbReference type="InterPro" id="IPR018247">
    <property type="entry name" value="EF_Hand_1_Ca_BS"/>
</dbReference>
<organism evidence="4 5">
    <name type="scientific">Malaciobacter mytili LMG 24559</name>
    <dbReference type="NCBI Taxonomy" id="1032238"/>
    <lineage>
        <taxon>Bacteria</taxon>
        <taxon>Pseudomonadati</taxon>
        <taxon>Campylobacterota</taxon>
        <taxon>Epsilonproteobacteria</taxon>
        <taxon>Campylobacterales</taxon>
        <taxon>Arcobacteraceae</taxon>
        <taxon>Malaciobacter</taxon>
    </lineage>
</organism>
<comment type="subcellular location">
    <subcellularLocation>
        <location evidence="1">Secreted</location>
    </subcellularLocation>
</comment>
<dbReference type="SUPFAM" id="SSF51120">
    <property type="entry name" value="beta-Roll"/>
    <property type="match status" value="5"/>
</dbReference>
<accession>A0AAX2AC88</accession>
<dbReference type="InterPro" id="IPR001343">
    <property type="entry name" value="Hemolysn_Ca-bd"/>
</dbReference>
<evidence type="ECO:0000256" key="1">
    <source>
        <dbReference type="ARBA" id="ARBA00004613"/>
    </source>
</evidence>
<dbReference type="PROSITE" id="PS00018">
    <property type="entry name" value="EF_HAND_1"/>
    <property type="match status" value="1"/>
</dbReference>
<keyword evidence="5" id="KW-1185">Reference proteome</keyword>
<feature type="non-terminal residue" evidence="4">
    <location>
        <position position="3263"/>
    </location>
</feature>
<dbReference type="InterPro" id="IPR018511">
    <property type="entry name" value="Hemolysin-typ_Ca-bd_CS"/>
</dbReference>
<feature type="coiled-coil region" evidence="3">
    <location>
        <begin position="537"/>
        <end position="692"/>
    </location>
</feature>
<proteinExistence type="predicted"/>
<dbReference type="InterPro" id="IPR050557">
    <property type="entry name" value="RTX_toxin/Mannuronan_C5-epim"/>
</dbReference>
<dbReference type="Gene3D" id="2.160.20.160">
    <property type="match status" value="1"/>
</dbReference>
<dbReference type="GO" id="GO:0005576">
    <property type="term" value="C:extracellular region"/>
    <property type="evidence" value="ECO:0007669"/>
    <property type="project" value="UniProtKB-SubCell"/>
</dbReference>
<dbReference type="Pfam" id="PF00353">
    <property type="entry name" value="HemolysinCabind"/>
    <property type="match status" value="9"/>
</dbReference>
<protein>
    <recommendedName>
        <fullName evidence="6">RTX toxin-related calcium-binding protein (Peptidase M10 serralysin domains)</fullName>
    </recommendedName>
</protein>
<dbReference type="InterPro" id="IPR011049">
    <property type="entry name" value="Serralysin-like_metalloprot_C"/>
</dbReference>
<evidence type="ECO:0000256" key="2">
    <source>
        <dbReference type="ARBA" id="ARBA00022525"/>
    </source>
</evidence>
<name>A0AAX2AC88_9BACT</name>
<dbReference type="PANTHER" id="PTHR38340:SF1">
    <property type="entry name" value="S-LAYER PROTEIN"/>
    <property type="match status" value="1"/>
</dbReference>
<dbReference type="Proteomes" id="UP000290092">
    <property type="component" value="Unassembled WGS sequence"/>
</dbReference>
<dbReference type="PANTHER" id="PTHR38340">
    <property type="entry name" value="S-LAYER PROTEIN"/>
    <property type="match status" value="1"/>
</dbReference>
<reference evidence="4 5" key="1">
    <citation type="submission" date="2017-09" db="EMBL/GenBank/DDBJ databases">
        <title>Genomics of the genus Arcobacter.</title>
        <authorList>
            <person name="Perez-Cataluna A."/>
            <person name="Figueras M.J."/>
            <person name="Salas-Masso N."/>
        </authorList>
    </citation>
    <scope>NUCLEOTIDE SEQUENCE [LARGE SCALE GENOMIC DNA]</scope>
    <source>
        <strain evidence="4 5">CECT 7386</strain>
    </source>
</reference>
<comment type="caution">
    <text evidence="4">The sequence shown here is derived from an EMBL/GenBank/DDBJ whole genome shotgun (WGS) entry which is preliminary data.</text>
</comment>
<dbReference type="EMBL" id="NXID01000062">
    <property type="protein sequence ID" value="RXK13690.1"/>
    <property type="molecule type" value="Genomic_DNA"/>
</dbReference>
<evidence type="ECO:0000313" key="5">
    <source>
        <dbReference type="Proteomes" id="UP000290092"/>
    </source>
</evidence>
<dbReference type="Gene3D" id="2.150.10.10">
    <property type="entry name" value="Serralysin-like metalloprotease, C-terminal"/>
    <property type="match status" value="4"/>
</dbReference>
<dbReference type="PRINTS" id="PR00313">
    <property type="entry name" value="CABNDNGRPT"/>
</dbReference>
<gene>
    <name evidence="4" type="ORF">CP985_13280</name>
</gene>
<evidence type="ECO:0000256" key="3">
    <source>
        <dbReference type="SAM" id="Coils"/>
    </source>
</evidence>
<dbReference type="Pfam" id="PF17963">
    <property type="entry name" value="Big_9"/>
    <property type="match status" value="1"/>
</dbReference>
<evidence type="ECO:0000313" key="4">
    <source>
        <dbReference type="EMBL" id="RXK13690.1"/>
    </source>
</evidence>
<dbReference type="PROSITE" id="PS00330">
    <property type="entry name" value="HEMOLYSIN_CALCIUM"/>
    <property type="match status" value="3"/>
</dbReference>
<sequence>MAKQDINLDSFNNTNLKKENIAFVNSLDGSGKILAGQSLIMPKGDAKYISSAYGTVKLMQTQDGNYVAEVPNEDGTTSKYFTTKDLVYEHNLDTNEQTISIQKDTEVRPVATWNDVGKTAINQIGSLIIANNSDFSNIDKIVVGTSVGVIADLATYNNDIAVKDVGASSWKNLAGSVVSFALSSYFAKNDNISDILGMDGTLIGDLADFTLSYAASTAITNFATGQSINFDFASAIGGFIGSKIGYAIAESWIDTKEESMGASIGSAIGAMAGTTMATTGGALASQFATFGSAAGPIGALIGAIIGVIVGSLLGGLFGGTPPPPTAEAKLEFDEETQTYNLVFSDSDDGGNEEAMINIGNSFAQQLTNIFNLPGGQLVDASLMPDINISQFKKKIFINGYKGSFSTAKETMAHALSVEIPFINVENGNPYILRAMHRTNEKFLEGNPDDESGRVDLDLLYKNIKIAQEYSDYKNEVNIIIDSNGKIITDKKILQEINEEYHQISKLEDETEKNRVLDEFLKKYSFKNYKTYVDEILKEVTNEDIQNYYTQKEQLEKSFDEKIEEVNKKLQENQIALEKVNKQLEEYQERQKEGNLSLKKQQKMLNLQTQKNIYEEEIALQKEQIEQIKEEKATAILEFNNKHYKEIEAIHWQEVFSIAEELRLEEQHYSEDFNKLNSEIAKYNYEIHKENDELLDVDVNDYLNQIAKKMINIYLKEESESVLALNKEDEININEPSKEEALEILKELGYDLNLGYLNYTNSLDVNVKAQSYEEFLKNPKALKYSFLEKVEIFAKRFEELLELANIPNPYENFTISEDAFSFAGKSLNDLQFELKEGKLIITTFDKDLEAQKAQENSKEFVISNWEKWDKTNTHIDLPNGTKVNLQALLELIKVEENGGKIDVNEAFKTLLLEDEALAKYVNEFEDKNIYLDTSLDDKITAYYGDNLIVSSKGNDTIVTGSGDDYILVQDGKKNIDTGLGIDSVSYENSKSGVYASLNSNNNDDGDTLKNVENLKGSNFDDILVGDDKDNTLIGNSGNDILEGKGGSDTLDGGEGVDLVDYTNSENSSVVNLKNNYSNENDKYINIEGVKGSQNNDVIVTNDENNIVFANDGADNISLGAGNDIVYAGKGDDYIVSIKGNNKVYAGEGDDVVILGDGNDYINTTAGKNIIYAGSGKDTVEYKDNFENYQVMFLNNNTILVKSNDKKILDTLVDIEEIAFKNVVFEVDYLNKQLIKKAEFKKEEEIVEEENVLNENNPTSQASSIATAVMIGTVAVAQTKESSSDEISYLSDDPASLKGLESINSENNSLVIPIVETQSPLYKDILLIKEYKKKTLKQKEEISDDNTTILNTNENSLDDKTTILRETNNSSTQSFLNNISFQDEVIFQKKDIQEEVQRKIEVQTIKDLEPLTSALVKLNKTIINEDEIFFDFDISNPNADSSLEVIFEGLPEGFNLSSGEKRVDGNWYLTQNDLVNLSLIPQKDNSDDFTISIKAIVRDTNGRIITTQISEKITIIAVADTPNLSLEDSEKEILEDTILPININSSLVDTLDGVDGKERLLISLENIPKDATLNKGKKDSDGIWYLTKDELKGLELTTQLHSDEDFTIKVTAYAIESENNSIATISEELKVIVNAVADTAILEVTNTQGDEDTAINLDIKSALVDIDGSEVLSIKIENIPSDATLNKGEKDENGIWHLEAKDLNFLTITPKTHDATDFTIKVTALTKENENNSIAQISKELEVKVNAVADNVELNLFQKTTSGMDCVVSVTEDPGFAYIDIASEFIDKDGSESLYYLIEGLPQGTSLTAGEEQSDGSWKLLPTQLEELSINLVENSDENFTLKVTAVTTEAENTHQTFTSKDVEVRIQSEADFANLEVSDTKGYQNSFIPLDIKSSLTDTDGSETLEIVIEQVPLNAVLNKGLKDSEGNWHLTVEELEGLKIRPEFNSLEDFELKVKAITTEKKNAHKEESIGYIKVDIESIPTSVNITVNPVKVNEDEVALLDIDVNTRNLRASQNFYLELKIPSEFSLNSGEKLNDTTWKISTSQLDNLQLYSPLNYSGNFNIGITSVIVEPDNTLRKSEIEVNLPVEITPVADKSILELNDITANEDDLIFLNLSSKLQDLDGSENLKLEIRGIPNNIELNAGEKKENTWIIDEKDIKKLAFIAPENFSGKLNLQIKSISEDGGTSRAEVSKNLSITINEIIDKPILNVQNSFIKDNQAFLSIDASLLDNDNSETLSLLITNLPNGSSLNKGSLNKDGSYTLTKQDLEDLKIENLSSDELSLNIKAISSTNTNKEVVEKNITLSALDNDLPYFHINKVEITSNTLASQTLNYTDASDNINSGGGNDKIYSKGGNDTIYSDTISTDTKALIELNIDKSILNNDELIVLKIDNLPSNTTSNKGIFKNGSLYINTQDFDGKILLTYPSVNNENLTLNVVANIVKEENIETILKSSSLNITLENIETTGNDYIDSSKGDDTIYSEDNNDIILAKQGNDTIFAGSGNDYIEGGKGADRIDAGSGNDTIVVDYEDFQSENLLVEVVNGGEGYDTVIVDDVRGINFDMGLTNIEKFIGSQGNDNIIGSDGNDIIRGNKGTDTYFAKGGDDIAYIDASDLKSQSGDFIDMGSGYDKIYIDDTQDIVFDVTSTNAEEIILGSGNSIIKNSANSDITIIGGSGNDTIFASSGKDILDGGEGIDTIDYSNSNQGININLSTNTVSKAYATNDTISNFENVVGSSYDDNIVGNNETNIFYATEGNDTIDGQAGNDTVVYNGKLIEYFNGKEVKNIITNFNSSASVITQTGINELKNISTLQFDDFNVYIDDVKKNSAFVFDDKVFATEDTALTITIQNLLSNDFSIKANDTLKIVGIKNSLNGTATLNKNGTINFNPDEHYNSSIDNTFDRNSALYKGKAGFEYIVEDKDGNQSTAFVEVNVTPVNDAPILISSYFNRNSLNTGKGKIVVDDVDSNLDALSVSVVSNLAFVTSFYRGEKYYALNVSGATNINGRTVEEDGEFYFDYSGSYWKKKGDRVFEMKSFVAKISDEGDFLTGENVKNLFVHTGINYKYIKRDPIVLDLDGDGIEFVQKYYEKHNEVLDGVGKDDAVLVWDYNKSGTIDSKLETDWRVLFEDTTNDIEALSKGFDTNKDGVFDKNDNEWENFALWQDKNEDGLVSNNEFVKIEESNILKINLTIDQTKEKEELIEAYATYETKNNEINEIAATYIDTTMTKDKMSEEDILILKQAIKLTEELASQSNINIQNEIVEDFNN</sequence>
<keyword evidence="3" id="KW-0175">Coiled coil</keyword>
<keyword evidence="2" id="KW-0964">Secreted</keyword>